<evidence type="ECO:0000313" key="2">
    <source>
        <dbReference type="Proteomes" id="UP000831701"/>
    </source>
</evidence>
<evidence type="ECO:0000313" key="1">
    <source>
        <dbReference type="EMBL" id="KAI3357926.1"/>
    </source>
</evidence>
<comment type="caution">
    <text evidence="1">The sequence shown here is derived from an EMBL/GenBank/DDBJ whole genome shotgun (WGS) entry which is preliminary data.</text>
</comment>
<reference evidence="1" key="1">
    <citation type="submission" date="2022-04" db="EMBL/GenBank/DDBJ databases">
        <title>Jade perch genome.</title>
        <authorList>
            <person name="Chao B."/>
        </authorList>
    </citation>
    <scope>NUCLEOTIDE SEQUENCE</scope>
    <source>
        <strain evidence="1">CB-2022</strain>
    </source>
</reference>
<name>A0ACB8VQN6_9TELE</name>
<dbReference type="Proteomes" id="UP000831701">
    <property type="component" value="Chromosome 19"/>
</dbReference>
<sequence length="574" mass="64832">MRWTSTSGLFGAEQWSMQRREELLEGLPQVSPEEKAALHCELTLEELTAAVHQMASGRAPGIDGLSTDFLKRFWNTLGPDLHAVLLECFGTGSLPVSCQQAVLSLLPKKENLALLKNWRPVSLLCTDYKLSSRGRALVASSLVASTLWHRTDCSDTTKRPGRGCAENHLGLFWSVSPGGMWLFEEPLFFNSLINTQTLQSASTSCTKLGHLSQLINRVVEEVCAALPQSLRTFTTNRSLCDQWSEGGQFSFPSLAVTPAVGKWQEGGGQLLSFTTPRLDKFRMWEKKEVYQVCIRVLNMRSLAGMKESRWTQFFGPEFSPKASWRSLYKLPVEKRTADLQWRVIYGAIATNRYRVHLDPEVVQHCVFCSQVETLEHLFVQCPRLAALSEVIKKWFQGFGEDFSFDFVYFWSKYSVKKKTVHTLMNFLSGCAKLAIWLMHRNRAQSAGSVEPVSHTYYQLTDNMQPSVIPGLLGEFCALWGEMGELIVNTNQRTGGGGEQEDNRRTTGGELEENRRTTGAEGEQKQEENWSRRRTEAGGEEEENMRRGAGGWEKEEVKRRALGGREEDEEVVETI</sequence>
<keyword evidence="2" id="KW-1185">Reference proteome</keyword>
<organism evidence="1 2">
    <name type="scientific">Scortum barcoo</name>
    <name type="common">barcoo grunter</name>
    <dbReference type="NCBI Taxonomy" id="214431"/>
    <lineage>
        <taxon>Eukaryota</taxon>
        <taxon>Metazoa</taxon>
        <taxon>Chordata</taxon>
        <taxon>Craniata</taxon>
        <taxon>Vertebrata</taxon>
        <taxon>Euteleostomi</taxon>
        <taxon>Actinopterygii</taxon>
        <taxon>Neopterygii</taxon>
        <taxon>Teleostei</taxon>
        <taxon>Neoteleostei</taxon>
        <taxon>Acanthomorphata</taxon>
        <taxon>Eupercaria</taxon>
        <taxon>Centrarchiformes</taxon>
        <taxon>Terapontoidei</taxon>
        <taxon>Terapontidae</taxon>
        <taxon>Scortum</taxon>
    </lineage>
</organism>
<accession>A0ACB8VQN6</accession>
<protein>
    <submittedName>
        <fullName evidence="1">Uncharacterized protein</fullName>
    </submittedName>
</protein>
<gene>
    <name evidence="1" type="ORF">L3Q82_016316</name>
</gene>
<proteinExistence type="predicted"/>
<dbReference type="EMBL" id="CM041549">
    <property type="protein sequence ID" value="KAI3357926.1"/>
    <property type="molecule type" value="Genomic_DNA"/>
</dbReference>